<evidence type="ECO:0000313" key="19">
    <source>
        <dbReference type="EMBL" id="GMT09449.1"/>
    </source>
</evidence>
<dbReference type="GO" id="GO:0005730">
    <property type="term" value="C:nucleolus"/>
    <property type="evidence" value="ECO:0007669"/>
    <property type="project" value="TreeGrafter"/>
</dbReference>
<evidence type="ECO:0000256" key="9">
    <source>
        <dbReference type="ARBA" id="ARBA00022964"/>
    </source>
</evidence>
<keyword evidence="8" id="KW-0156">Chromatin regulator</keyword>
<dbReference type="Gene3D" id="3.90.930.40">
    <property type="match status" value="1"/>
</dbReference>
<dbReference type="InterPro" id="IPR049043">
    <property type="entry name" value="WHD_RIOX1"/>
</dbReference>
<dbReference type="PROSITE" id="PS51184">
    <property type="entry name" value="JMJC"/>
    <property type="match status" value="1"/>
</dbReference>
<evidence type="ECO:0000313" key="20">
    <source>
        <dbReference type="Proteomes" id="UP001432322"/>
    </source>
</evidence>
<comment type="catalytic activity">
    <reaction evidence="16">
        <text>N(6),N(6)-dimethyl-L-lysyl(36)-[histone H3] + 2 2-oxoglutarate + 2 O2 = L-lysyl(36)-[histone H3] + 2 formaldehyde + 2 succinate + 2 CO2</text>
        <dbReference type="Rhea" id="RHEA:42032"/>
        <dbReference type="Rhea" id="RHEA-COMP:9785"/>
        <dbReference type="Rhea" id="RHEA-COMP:9787"/>
        <dbReference type="ChEBI" id="CHEBI:15379"/>
        <dbReference type="ChEBI" id="CHEBI:16526"/>
        <dbReference type="ChEBI" id="CHEBI:16810"/>
        <dbReference type="ChEBI" id="CHEBI:16842"/>
        <dbReference type="ChEBI" id="CHEBI:29969"/>
        <dbReference type="ChEBI" id="CHEBI:30031"/>
        <dbReference type="ChEBI" id="CHEBI:61976"/>
        <dbReference type="EC" id="1.14.11.27"/>
    </reaction>
</comment>
<feature type="compositionally biased region" description="Acidic residues" evidence="17">
    <location>
        <begin position="416"/>
        <end position="438"/>
    </location>
</feature>
<reference evidence="19" key="1">
    <citation type="submission" date="2023-10" db="EMBL/GenBank/DDBJ databases">
        <title>Genome assembly of Pristionchus species.</title>
        <authorList>
            <person name="Yoshida K."/>
            <person name="Sommer R.J."/>
        </authorList>
    </citation>
    <scope>NUCLEOTIDE SEQUENCE</scope>
    <source>
        <strain evidence="19">RS5133</strain>
    </source>
</reference>
<dbReference type="InterPro" id="IPR003347">
    <property type="entry name" value="JmjC_dom"/>
</dbReference>
<comment type="similarity">
    <text evidence="3">Belongs to the ROX family. NO66 subfamily.</text>
</comment>
<evidence type="ECO:0000256" key="1">
    <source>
        <dbReference type="ARBA" id="ARBA00001954"/>
    </source>
</evidence>
<dbReference type="AlphaFoldDB" id="A0AAV5USZ7"/>
<evidence type="ECO:0000256" key="16">
    <source>
        <dbReference type="ARBA" id="ARBA00047915"/>
    </source>
</evidence>
<dbReference type="PANTHER" id="PTHR13096">
    <property type="entry name" value="MINA53 MYC INDUCED NUCLEAR ANTIGEN"/>
    <property type="match status" value="1"/>
</dbReference>
<comment type="subcellular location">
    <subcellularLocation>
        <location evidence="2">Nucleus</location>
    </subcellularLocation>
</comment>
<dbReference type="GO" id="GO:0032453">
    <property type="term" value="F:histone H3K4 demethylase activity"/>
    <property type="evidence" value="ECO:0007669"/>
    <property type="project" value="TreeGrafter"/>
</dbReference>
<keyword evidence="7" id="KW-0479">Metal-binding</keyword>
<evidence type="ECO:0000256" key="2">
    <source>
        <dbReference type="ARBA" id="ARBA00004123"/>
    </source>
</evidence>
<keyword evidence="12" id="KW-0805">Transcription regulation</keyword>
<evidence type="ECO:0000256" key="7">
    <source>
        <dbReference type="ARBA" id="ARBA00022723"/>
    </source>
</evidence>
<comment type="caution">
    <text evidence="19">The sequence shown here is derived from an EMBL/GenBank/DDBJ whole genome shotgun (WGS) entry which is preliminary data.</text>
</comment>
<feature type="region of interest" description="Disordered" evidence="17">
    <location>
        <begin position="84"/>
        <end position="447"/>
    </location>
</feature>
<evidence type="ECO:0000256" key="3">
    <source>
        <dbReference type="ARBA" id="ARBA00010309"/>
    </source>
</evidence>
<evidence type="ECO:0000256" key="10">
    <source>
        <dbReference type="ARBA" id="ARBA00023002"/>
    </source>
</evidence>
<dbReference type="SUPFAM" id="SSF51197">
    <property type="entry name" value="Clavaminate synthase-like"/>
    <property type="match status" value="1"/>
</dbReference>
<sequence length="937" mass="105221">YPLRFCDTCCVLRSLTMPGKGKKSGGVTIKKAPAVEKENAPLTNGTAKAKPIDRYADLENKRSAFAEMSSEAKVRAAAAPPIKENAVPVGMRRTDKKNRARYSDGKGSEHTAIHRNGEKAGKTEDVAVTKKMEKTIRQMKEEMAKNGGMKVTKPKTPEQSAKKNEKRKRLADEDEEEVNGTPSADFFKKRLQQLANSAMESEIARNKSKRARNASPSDSGEDEEDADALALVPLPKGTSEPKRRKLASGRVVEYPEFDVQEMTYTVEEPSDEDESFEERQNKLQQQLREKRPKSFKNVDWAAYEREMQELDPYDEERDADFENVSGDEEDDEDEEEEVESGDELDELSDDGMSDEEVSDEELVSSEMDEEDAVIRPEDILRTVNFDEDDGQEEEESDEDEEEDEEGVEMHGCCDNSDCDENGEEMSDEDEYEEVEGDTSDSSSHISDDSYQEAFVDADMASKSVTMTREPAKKSKKAAKSIDFAAFPFKEVDSGVSASKALDWLLSPCDVQTFFEDFFQSTSLVVARKDKNYYGNLFSTGAMTNLLRENCLEYGVNVNVALYENGVRTTHNSTGRAYPLAIGDAIRSGCSVQLTNPQTYSKEIWYLCDTLQEMFHCFVGANTYITPAGASGFAPHWDEIDAFLLQVEGRKYWRVWAPESADTELPLESSGNFTEADMEGRKPAFEGWIESGDLLYIPRGFIHQARTDASVHSLHVTISVGRQWTFSNYFQKLLPAAMEAFTTDRVKLRKQLPAGLLDMTGVAELPDGYPLGEAGERMTSTLDRHMSKFRSFVDGMRESGVDLMAREFMRTALPPLLSNEEKQLSVWGNDGADLFKEKGASRITATSEIRFIKRHGQRLLFESADAPFVVHRMANARVYEGAEERTFTLTVEEEPAFGDLLSAYPEWTTVSELKMKKKAKIAFLTKLFNHGLIMVRSA</sequence>
<dbReference type="Pfam" id="PF08007">
    <property type="entry name" value="JmjC_2"/>
    <property type="match status" value="1"/>
</dbReference>
<keyword evidence="13" id="KW-0804">Transcription</keyword>
<dbReference type="EC" id="1.14.11.27" evidence="4"/>
<keyword evidence="20" id="KW-1185">Reference proteome</keyword>
<evidence type="ECO:0000256" key="6">
    <source>
        <dbReference type="ARBA" id="ARBA00022491"/>
    </source>
</evidence>
<keyword evidence="6" id="KW-0678">Repressor</keyword>
<feature type="domain" description="JmjC" evidence="18">
    <location>
        <begin position="598"/>
        <end position="736"/>
    </location>
</feature>
<dbReference type="Gene3D" id="2.60.120.650">
    <property type="entry name" value="Cupin"/>
    <property type="match status" value="1"/>
</dbReference>
<protein>
    <recommendedName>
        <fullName evidence="5">Bifunctional lysine-specific demethylase and histidyl-hydroxylase NO66</fullName>
        <ecNumber evidence="4">1.14.11.27</ecNumber>
    </recommendedName>
    <alternativeName>
        <fullName evidence="15">Histone lysine demethylase NO66</fullName>
    </alternativeName>
</protein>
<feature type="compositionally biased region" description="Acidic residues" evidence="17">
    <location>
        <begin position="385"/>
        <end position="406"/>
    </location>
</feature>
<evidence type="ECO:0000256" key="12">
    <source>
        <dbReference type="ARBA" id="ARBA00023015"/>
    </source>
</evidence>
<evidence type="ECO:0000259" key="18">
    <source>
        <dbReference type="PROSITE" id="PS51184"/>
    </source>
</evidence>
<dbReference type="EMBL" id="BTSY01000001">
    <property type="protein sequence ID" value="GMT09449.1"/>
    <property type="molecule type" value="Genomic_DNA"/>
</dbReference>
<accession>A0AAV5USZ7</accession>
<proteinExistence type="inferred from homology"/>
<evidence type="ECO:0000256" key="8">
    <source>
        <dbReference type="ARBA" id="ARBA00022853"/>
    </source>
</evidence>
<dbReference type="InterPro" id="IPR039994">
    <property type="entry name" value="NO66-like"/>
</dbReference>
<dbReference type="Proteomes" id="UP001432322">
    <property type="component" value="Unassembled WGS sequence"/>
</dbReference>
<feature type="compositionally biased region" description="Acidic residues" evidence="17">
    <location>
        <begin position="309"/>
        <end position="371"/>
    </location>
</feature>
<evidence type="ECO:0000256" key="4">
    <source>
        <dbReference type="ARBA" id="ARBA00013246"/>
    </source>
</evidence>
<organism evidence="19 20">
    <name type="scientific">Pristionchus fissidentatus</name>
    <dbReference type="NCBI Taxonomy" id="1538716"/>
    <lineage>
        <taxon>Eukaryota</taxon>
        <taxon>Metazoa</taxon>
        <taxon>Ecdysozoa</taxon>
        <taxon>Nematoda</taxon>
        <taxon>Chromadorea</taxon>
        <taxon>Rhabditida</taxon>
        <taxon>Rhabditina</taxon>
        <taxon>Diplogasteromorpha</taxon>
        <taxon>Diplogasteroidea</taxon>
        <taxon>Neodiplogasteridae</taxon>
        <taxon>Pristionchus</taxon>
    </lineage>
</organism>
<keyword evidence="11" id="KW-0408">Iron</keyword>
<comment type="cofactor">
    <cofactor evidence="1">
        <name>Fe(2+)</name>
        <dbReference type="ChEBI" id="CHEBI:29033"/>
    </cofactor>
</comment>
<evidence type="ECO:0000256" key="11">
    <source>
        <dbReference type="ARBA" id="ARBA00023004"/>
    </source>
</evidence>
<dbReference type="PANTHER" id="PTHR13096:SF8">
    <property type="entry name" value="RIBOSOMAL OXYGENASE 1"/>
    <property type="match status" value="1"/>
</dbReference>
<dbReference type="FunFam" id="3.90.930.40:FF:000001">
    <property type="entry name" value="ribosomal oxygenase 1 isoform X1"/>
    <property type="match status" value="1"/>
</dbReference>
<evidence type="ECO:0000256" key="15">
    <source>
        <dbReference type="ARBA" id="ARBA00030632"/>
    </source>
</evidence>
<feature type="compositionally biased region" description="Basic and acidic residues" evidence="17">
    <location>
        <begin position="101"/>
        <end position="144"/>
    </location>
</feature>
<gene>
    <name evidence="19" type="ORF">PFISCL1PPCAC_746</name>
</gene>
<evidence type="ECO:0000256" key="17">
    <source>
        <dbReference type="SAM" id="MobiDB-lite"/>
    </source>
</evidence>
<keyword evidence="10" id="KW-0560">Oxidoreductase</keyword>
<evidence type="ECO:0000256" key="5">
    <source>
        <dbReference type="ARBA" id="ARBA00014940"/>
    </source>
</evidence>
<keyword evidence="14" id="KW-0539">Nucleus</keyword>
<dbReference type="Pfam" id="PF21233">
    <property type="entry name" value="WHD_RIOX1"/>
    <property type="match status" value="1"/>
</dbReference>
<feature type="non-terminal residue" evidence="19">
    <location>
        <position position="1"/>
    </location>
</feature>
<dbReference type="GO" id="GO:0140680">
    <property type="term" value="F:histone H3K36me/H3K36me2 demethylase activity"/>
    <property type="evidence" value="ECO:0007669"/>
    <property type="project" value="UniProtKB-EC"/>
</dbReference>
<keyword evidence="9" id="KW-0223">Dioxygenase</keyword>
<evidence type="ECO:0000256" key="14">
    <source>
        <dbReference type="ARBA" id="ARBA00023242"/>
    </source>
</evidence>
<evidence type="ECO:0000256" key="13">
    <source>
        <dbReference type="ARBA" id="ARBA00023163"/>
    </source>
</evidence>
<name>A0AAV5USZ7_9BILA</name>
<dbReference type="GO" id="GO:0046872">
    <property type="term" value="F:metal ion binding"/>
    <property type="evidence" value="ECO:0007669"/>
    <property type="project" value="UniProtKB-KW"/>
</dbReference>